<dbReference type="Gene3D" id="1.10.10.10">
    <property type="entry name" value="Winged helix-like DNA-binding domain superfamily/Winged helix DNA-binding domain"/>
    <property type="match status" value="1"/>
</dbReference>
<dbReference type="PANTHER" id="PTHR38465">
    <property type="entry name" value="HTH-TYPE TRANSCRIPTIONAL REGULATOR MJ1563-RELATED"/>
    <property type="match status" value="1"/>
</dbReference>
<dbReference type="InterPro" id="IPR052362">
    <property type="entry name" value="HTH-GbsR_regulator"/>
</dbReference>
<keyword evidence="1" id="KW-0805">Transcription regulation</keyword>
<keyword evidence="3" id="KW-0804">Transcription</keyword>
<dbReference type="Proteomes" id="UP000186940">
    <property type="component" value="Unassembled WGS sequence"/>
</dbReference>
<dbReference type="PANTHER" id="PTHR38465:SF1">
    <property type="entry name" value="HTH-TYPE TRANSCRIPTIONAL REGULATOR MJ1563-RELATED"/>
    <property type="match status" value="1"/>
</dbReference>
<keyword evidence="2" id="KW-0238">DNA-binding</keyword>
<dbReference type="EMBL" id="LYOS01000005">
    <property type="protein sequence ID" value="OFV67305.1"/>
    <property type="molecule type" value="Genomic_DNA"/>
</dbReference>
<dbReference type="SUPFAM" id="SSF46785">
    <property type="entry name" value="Winged helix' DNA-binding domain"/>
    <property type="match status" value="1"/>
</dbReference>
<evidence type="ECO:0000256" key="2">
    <source>
        <dbReference type="ARBA" id="ARBA00023125"/>
    </source>
</evidence>
<proteinExistence type="predicted"/>
<dbReference type="GO" id="GO:0003677">
    <property type="term" value="F:DNA binding"/>
    <property type="evidence" value="ECO:0007669"/>
    <property type="project" value="UniProtKB-KW"/>
</dbReference>
<evidence type="ECO:0000313" key="5">
    <source>
        <dbReference type="Proteomes" id="UP000186940"/>
    </source>
</evidence>
<dbReference type="InterPro" id="IPR036390">
    <property type="entry name" value="WH_DNA-bd_sf"/>
</dbReference>
<evidence type="ECO:0000256" key="1">
    <source>
        <dbReference type="ARBA" id="ARBA00023015"/>
    </source>
</evidence>
<evidence type="ECO:0000313" key="4">
    <source>
        <dbReference type="EMBL" id="OFV67305.1"/>
    </source>
</evidence>
<gene>
    <name evidence="4" type="ORF">SCAL_001574</name>
</gene>
<dbReference type="InterPro" id="IPR036388">
    <property type="entry name" value="WH-like_DNA-bd_sf"/>
</dbReference>
<organism evidence="4 5">
    <name type="scientific">Candidatus Syntropharchaeum caldarium</name>
    <dbReference type="NCBI Taxonomy" id="1838285"/>
    <lineage>
        <taxon>Archaea</taxon>
        <taxon>Methanobacteriati</taxon>
        <taxon>Methanobacteriota</taxon>
        <taxon>Stenosarchaea group</taxon>
        <taxon>Methanomicrobia</taxon>
        <taxon>Methanosarcinales</taxon>
        <taxon>ANME-2 cluster</taxon>
        <taxon>Candidatus Syntropharchaeum</taxon>
    </lineage>
</organism>
<keyword evidence="5" id="KW-1185">Reference proteome</keyword>
<dbReference type="STRING" id="1838285.SCAL_001574"/>
<name>A0A1F2P8E3_9EURY</name>
<comment type="caution">
    <text evidence="4">The sequence shown here is derived from an EMBL/GenBank/DDBJ whole genome shotgun (WGS) entry which is preliminary data.</text>
</comment>
<reference evidence="4" key="1">
    <citation type="submission" date="2016-05" db="EMBL/GenBank/DDBJ databases">
        <title>Microbial consortia oxidize butane by reversing methanogenesis.</title>
        <authorList>
            <person name="Laso-Perez R."/>
            <person name="Richter M."/>
            <person name="Wegener G."/>
            <person name="Musat F."/>
        </authorList>
    </citation>
    <scope>NUCLEOTIDE SEQUENCE [LARGE SCALE GENOMIC DNA]</scope>
    <source>
        <strain evidence="4">BOX2</strain>
    </source>
</reference>
<protein>
    <submittedName>
        <fullName evidence="4">Transcriptional regulator, TrmB</fullName>
    </submittedName>
</protein>
<evidence type="ECO:0000256" key="3">
    <source>
        <dbReference type="ARBA" id="ARBA00023163"/>
    </source>
</evidence>
<sequence>MNEIEKMLRVFELFTTALGGSTKDGKILGVLWIRGEPMSVYDISDATHLSLTACRSALERLERHYIIKRVKERSDRKVYYTCEKDLTKTIKQMLARLYEDLTVAEGIVEGFDGGEELKKEVEQARRYLEGLLAE</sequence>
<accession>A0A1F2P8E3</accession>
<dbReference type="AlphaFoldDB" id="A0A1F2P8E3"/>